<sequence length="327" mass="37653">YLWTRTAGSLAINGAASPFFITFVVVLISAEMACSFDVIYPTLPFKFLTGPICTFIALNMFTHYYLVFGPQPPKKFHDHLLWASHKRPTDDYAYRAFPPLENGFRGDERAGRLNYEGRDYSRVGNRAHHCRICNRCVMKYDHHCPVRINQYVGVYNERHFVMFMMYLCLSTALYILLGYQQFLNALGLSFQVDPALHATDFMAVSCPVIAHLLTFILSCVLCFAVGIMQVALWSVMKGETSVEAQDHQIYRKVALTKAFINSFDLVKMQNLKLFFDIREGGYPIYTLFIPFCILSYTGRQSWARREGFERHRGVQRGEELANDDMDL</sequence>
<proteinExistence type="inferred from homology"/>
<dbReference type="Pfam" id="PF01529">
    <property type="entry name" value="DHHC"/>
    <property type="match status" value="1"/>
</dbReference>
<gene>
    <name evidence="12" type="ORF">K435DRAFT_690049</name>
</gene>
<dbReference type="EC" id="2.3.1.225" evidence="10"/>
<evidence type="ECO:0000259" key="11">
    <source>
        <dbReference type="Pfam" id="PF01529"/>
    </source>
</evidence>
<dbReference type="InterPro" id="IPR039859">
    <property type="entry name" value="PFA4/ZDH16/20/ERF2-like"/>
</dbReference>
<keyword evidence="3 10" id="KW-0812">Transmembrane</keyword>
<dbReference type="PANTHER" id="PTHR12246">
    <property type="entry name" value="PALMITOYLTRANSFERASE ZDHHC16"/>
    <property type="match status" value="1"/>
</dbReference>
<feature type="non-terminal residue" evidence="12">
    <location>
        <position position="1"/>
    </location>
</feature>
<keyword evidence="8 10" id="KW-0012">Acyltransferase</keyword>
<feature type="transmembrane region" description="Helical" evidence="10">
    <location>
        <begin position="7"/>
        <end position="28"/>
    </location>
</feature>
<dbReference type="OrthoDB" id="9909019at2759"/>
<dbReference type="InterPro" id="IPR001594">
    <property type="entry name" value="Palmitoyltrfase_DHHC"/>
</dbReference>
<dbReference type="Proteomes" id="UP000297245">
    <property type="component" value="Unassembled WGS sequence"/>
</dbReference>
<dbReference type="EMBL" id="ML179682">
    <property type="protein sequence ID" value="THU83162.1"/>
    <property type="molecule type" value="Genomic_DNA"/>
</dbReference>
<accession>A0A4S8L3R2</accession>
<dbReference type="GO" id="GO:0016020">
    <property type="term" value="C:membrane"/>
    <property type="evidence" value="ECO:0007669"/>
    <property type="project" value="UniProtKB-SubCell"/>
</dbReference>
<evidence type="ECO:0000256" key="4">
    <source>
        <dbReference type="ARBA" id="ARBA00022989"/>
    </source>
</evidence>
<evidence type="ECO:0000256" key="6">
    <source>
        <dbReference type="ARBA" id="ARBA00023139"/>
    </source>
</evidence>
<feature type="transmembrane region" description="Helical" evidence="10">
    <location>
        <begin position="48"/>
        <end position="67"/>
    </location>
</feature>
<evidence type="ECO:0000256" key="7">
    <source>
        <dbReference type="ARBA" id="ARBA00023288"/>
    </source>
</evidence>
<evidence type="ECO:0000313" key="12">
    <source>
        <dbReference type="EMBL" id="THU83162.1"/>
    </source>
</evidence>
<feature type="domain" description="Palmitoyltransferase DHHC" evidence="11">
    <location>
        <begin position="123"/>
        <end position="246"/>
    </location>
</feature>
<evidence type="ECO:0000256" key="1">
    <source>
        <dbReference type="ARBA" id="ARBA00004141"/>
    </source>
</evidence>
<comment type="domain">
    <text evidence="10">The DHHC domain is required for palmitoyltransferase activity.</text>
</comment>
<keyword evidence="4 10" id="KW-1133">Transmembrane helix</keyword>
<feature type="transmembrane region" description="Helical" evidence="10">
    <location>
        <begin position="202"/>
        <end position="227"/>
    </location>
</feature>
<organism evidence="12 13">
    <name type="scientific">Dendrothele bispora (strain CBS 962.96)</name>
    <dbReference type="NCBI Taxonomy" id="1314807"/>
    <lineage>
        <taxon>Eukaryota</taxon>
        <taxon>Fungi</taxon>
        <taxon>Dikarya</taxon>
        <taxon>Basidiomycota</taxon>
        <taxon>Agaricomycotina</taxon>
        <taxon>Agaricomycetes</taxon>
        <taxon>Agaricomycetidae</taxon>
        <taxon>Agaricales</taxon>
        <taxon>Agaricales incertae sedis</taxon>
        <taxon>Dendrothele</taxon>
    </lineage>
</organism>
<reference evidence="12 13" key="1">
    <citation type="journal article" date="2019" name="Nat. Ecol. Evol.">
        <title>Megaphylogeny resolves global patterns of mushroom evolution.</title>
        <authorList>
            <person name="Varga T."/>
            <person name="Krizsan K."/>
            <person name="Foldi C."/>
            <person name="Dima B."/>
            <person name="Sanchez-Garcia M."/>
            <person name="Sanchez-Ramirez S."/>
            <person name="Szollosi G.J."/>
            <person name="Szarkandi J.G."/>
            <person name="Papp V."/>
            <person name="Albert L."/>
            <person name="Andreopoulos W."/>
            <person name="Angelini C."/>
            <person name="Antonin V."/>
            <person name="Barry K.W."/>
            <person name="Bougher N.L."/>
            <person name="Buchanan P."/>
            <person name="Buyck B."/>
            <person name="Bense V."/>
            <person name="Catcheside P."/>
            <person name="Chovatia M."/>
            <person name="Cooper J."/>
            <person name="Damon W."/>
            <person name="Desjardin D."/>
            <person name="Finy P."/>
            <person name="Geml J."/>
            <person name="Haridas S."/>
            <person name="Hughes K."/>
            <person name="Justo A."/>
            <person name="Karasinski D."/>
            <person name="Kautmanova I."/>
            <person name="Kiss B."/>
            <person name="Kocsube S."/>
            <person name="Kotiranta H."/>
            <person name="LaButti K.M."/>
            <person name="Lechner B.E."/>
            <person name="Liimatainen K."/>
            <person name="Lipzen A."/>
            <person name="Lukacs Z."/>
            <person name="Mihaltcheva S."/>
            <person name="Morgado L.N."/>
            <person name="Niskanen T."/>
            <person name="Noordeloos M.E."/>
            <person name="Ohm R.A."/>
            <person name="Ortiz-Santana B."/>
            <person name="Ovrebo C."/>
            <person name="Racz N."/>
            <person name="Riley R."/>
            <person name="Savchenko A."/>
            <person name="Shiryaev A."/>
            <person name="Soop K."/>
            <person name="Spirin V."/>
            <person name="Szebenyi C."/>
            <person name="Tomsovsky M."/>
            <person name="Tulloss R.E."/>
            <person name="Uehling J."/>
            <person name="Grigoriev I.V."/>
            <person name="Vagvolgyi C."/>
            <person name="Papp T."/>
            <person name="Martin F.M."/>
            <person name="Miettinen O."/>
            <person name="Hibbett D.S."/>
            <person name="Nagy L.G."/>
        </authorList>
    </citation>
    <scope>NUCLEOTIDE SEQUENCE [LARGE SCALE GENOMIC DNA]</scope>
    <source>
        <strain evidence="12 13">CBS 962.96</strain>
    </source>
</reference>
<evidence type="ECO:0000256" key="9">
    <source>
        <dbReference type="ARBA" id="ARBA00048048"/>
    </source>
</evidence>
<comment type="subcellular location">
    <subcellularLocation>
        <location evidence="1">Membrane</location>
        <topology evidence="1">Multi-pass membrane protein</topology>
    </subcellularLocation>
</comment>
<evidence type="ECO:0000313" key="13">
    <source>
        <dbReference type="Proteomes" id="UP000297245"/>
    </source>
</evidence>
<evidence type="ECO:0000256" key="10">
    <source>
        <dbReference type="RuleBase" id="RU079119"/>
    </source>
</evidence>
<dbReference type="GO" id="GO:0019706">
    <property type="term" value="F:protein-cysteine S-palmitoyltransferase activity"/>
    <property type="evidence" value="ECO:0007669"/>
    <property type="project" value="UniProtKB-EC"/>
</dbReference>
<name>A0A4S8L3R2_DENBC</name>
<comment type="similarity">
    <text evidence="10">Belongs to the DHHC palmitoyltransferase family.</text>
</comment>
<evidence type="ECO:0000256" key="2">
    <source>
        <dbReference type="ARBA" id="ARBA00022679"/>
    </source>
</evidence>
<keyword evidence="5 10" id="KW-0472">Membrane</keyword>
<keyword evidence="2 10" id="KW-0808">Transferase</keyword>
<feature type="transmembrane region" description="Helical" evidence="10">
    <location>
        <begin position="160"/>
        <end position="182"/>
    </location>
</feature>
<protein>
    <recommendedName>
        <fullName evidence="10">Palmitoyltransferase</fullName>
        <ecNumber evidence="10">2.3.1.225</ecNumber>
    </recommendedName>
</protein>
<evidence type="ECO:0000256" key="5">
    <source>
        <dbReference type="ARBA" id="ARBA00023136"/>
    </source>
</evidence>
<keyword evidence="7" id="KW-0449">Lipoprotein</keyword>
<evidence type="ECO:0000256" key="3">
    <source>
        <dbReference type="ARBA" id="ARBA00022692"/>
    </source>
</evidence>
<dbReference type="AlphaFoldDB" id="A0A4S8L3R2"/>
<evidence type="ECO:0000256" key="8">
    <source>
        <dbReference type="ARBA" id="ARBA00023315"/>
    </source>
</evidence>
<comment type="catalytic activity">
    <reaction evidence="9 10">
        <text>L-cysteinyl-[protein] + hexadecanoyl-CoA = S-hexadecanoyl-L-cysteinyl-[protein] + CoA</text>
        <dbReference type="Rhea" id="RHEA:36683"/>
        <dbReference type="Rhea" id="RHEA-COMP:10131"/>
        <dbReference type="Rhea" id="RHEA-COMP:11032"/>
        <dbReference type="ChEBI" id="CHEBI:29950"/>
        <dbReference type="ChEBI" id="CHEBI:57287"/>
        <dbReference type="ChEBI" id="CHEBI:57379"/>
        <dbReference type="ChEBI" id="CHEBI:74151"/>
        <dbReference type="EC" id="2.3.1.225"/>
    </reaction>
</comment>
<keyword evidence="13" id="KW-1185">Reference proteome</keyword>
<dbReference type="PROSITE" id="PS50216">
    <property type="entry name" value="DHHC"/>
    <property type="match status" value="1"/>
</dbReference>
<keyword evidence="6" id="KW-0564">Palmitate</keyword>